<dbReference type="InterPro" id="IPR035986">
    <property type="entry name" value="PKD_dom_sf"/>
</dbReference>
<dbReference type="Pfam" id="PF13585">
    <property type="entry name" value="CHU_C"/>
    <property type="match status" value="1"/>
</dbReference>
<dbReference type="InterPro" id="IPR026341">
    <property type="entry name" value="T9SS_type_B"/>
</dbReference>
<dbReference type="Proteomes" id="UP000438914">
    <property type="component" value="Unassembled WGS sequence"/>
</dbReference>
<dbReference type="SUPFAM" id="SSF49299">
    <property type="entry name" value="PKD domain"/>
    <property type="match status" value="1"/>
</dbReference>
<evidence type="ECO:0000313" key="3">
    <source>
        <dbReference type="Proteomes" id="UP000438914"/>
    </source>
</evidence>
<keyword evidence="3" id="KW-1185">Reference proteome</keyword>
<sequence length="240" mass="26734">MNITHIIISALLTACPLLSLAQSTPAIAPSFTYTDSEGNEQTVTSADDQAPLAASFHANATDTEGWNAHYEWHFYLEGQRSNPYLVRYETDTQYTFTKAGTHLVELWATFVQGNDTIAYTDTYWQSEGTPLSISIAESKLEMPNAFSPNGDGINDTYQAKSGYKSIVEFHATIFNRWGQKLYSWDDPAGGWDGKFHGKDVAQGVYYVLVKAKGADGRNYHIKRDVNLLRGYSETTSNSNE</sequence>
<feature type="signal peptide" evidence="1">
    <location>
        <begin position="1"/>
        <end position="21"/>
    </location>
</feature>
<protein>
    <submittedName>
        <fullName evidence="2">Gliding motility-associated C-terminal domain-containing protein</fullName>
    </submittedName>
</protein>
<organism evidence="2 3">
    <name type="scientific">Hallella mizrahii</name>
    <dbReference type="NCBI Taxonomy" id="2606637"/>
    <lineage>
        <taxon>Bacteria</taxon>
        <taxon>Pseudomonadati</taxon>
        <taxon>Bacteroidota</taxon>
        <taxon>Bacteroidia</taxon>
        <taxon>Bacteroidales</taxon>
        <taxon>Prevotellaceae</taxon>
        <taxon>Hallella</taxon>
    </lineage>
</organism>
<accession>A0A7K0KEL0</accession>
<proteinExistence type="predicted"/>
<evidence type="ECO:0000313" key="2">
    <source>
        <dbReference type="EMBL" id="MST83870.1"/>
    </source>
</evidence>
<name>A0A7K0KEL0_9BACT</name>
<feature type="chain" id="PRO_5029568719" evidence="1">
    <location>
        <begin position="22"/>
        <end position="240"/>
    </location>
</feature>
<reference evidence="2 3" key="1">
    <citation type="submission" date="2019-08" db="EMBL/GenBank/DDBJ databases">
        <title>In-depth cultivation of the pig gut microbiome towards novel bacterial diversity and tailored functional studies.</title>
        <authorList>
            <person name="Wylensek D."/>
            <person name="Hitch T.C.A."/>
            <person name="Clavel T."/>
        </authorList>
    </citation>
    <scope>NUCLEOTIDE SEQUENCE [LARGE SCALE GENOMIC DNA]</scope>
    <source>
        <strain evidence="2 3">LKV-178-WT-2A</strain>
    </source>
</reference>
<dbReference type="EMBL" id="VUNG01000006">
    <property type="protein sequence ID" value="MST83870.1"/>
    <property type="molecule type" value="Genomic_DNA"/>
</dbReference>
<dbReference type="RefSeq" id="WP_154533450.1">
    <property type="nucleotide sequence ID" value="NZ_VUNG01000006.1"/>
</dbReference>
<gene>
    <name evidence="2" type="ORF">FYJ73_04155</name>
</gene>
<dbReference type="NCBIfam" id="TIGR04131">
    <property type="entry name" value="Bac_Flav_CTERM"/>
    <property type="match status" value="1"/>
</dbReference>
<evidence type="ECO:0000256" key="1">
    <source>
        <dbReference type="SAM" id="SignalP"/>
    </source>
</evidence>
<dbReference type="AlphaFoldDB" id="A0A7K0KEL0"/>
<comment type="caution">
    <text evidence="2">The sequence shown here is derived from an EMBL/GenBank/DDBJ whole genome shotgun (WGS) entry which is preliminary data.</text>
</comment>
<keyword evidence="1" id="KW-0732">Signal</keyword>